<feature type="domain" description="C2H2-type" evidence="11">
    <location>
        <begin position="101"/>
        <end position="128"/>
    </location>
</feature>
<evidence type="ECO:0000256" key="4">
    <source>
        <dbReference type="ARBA" id="ARBA00022771"/>
    </source>
</evidence>
<dbReference type="GO" id="GO:0006355">
    <property type="term" value="P:regulation of DNA-templated transcription"/>
    <property type="evidence" value="ECO:0007669"/>
    <property type="project" value="UniProtKB-ARBA"/>
</dbReference>
<evidence type="ECO:0000256" key="5">
    <source>
        <dbReference type="ARBA" id="ARBA00022833"/>
    </source>
</evidence>
<feature type="domain" description="C2H2-type" evidence="11">
    <location>
        <begin position="248"/>
        <end position="275"/>
    </location>
</feature>
<dbReference type="EMBL" id="OU896719">
    <property type="protein sequence ID" value="CAG9815966.1"/>
    <property type="molecule type" value="Genomic_DNA"/>
</dbReference>
<dbReference type="SUPFAM" id="SSF57667">
    <property type="entry name" value="beta-beta-alpha zinc fingers"/>
    <property type="match status" value="4"/>
</dbReference>
<dbReference type="Proteomes" id="UP001153737">
    <property type="component" value="Chromosome 13"/>
</dbReference>
<organism evidence="12 13">
    <name type="scientific">Phaedon cochleariae</name>
    <name type="common">Mustard beetle</name>
    <dbReference type="NCBI Taxonomy" id="80249"/>
    <lineage>
        <taxon>Eukaryota</taxon>
        <taxon>Metazoa</taxon>
        <taxon>Ecdysozoa</taxon>
        <taxon>Arthropoda</taxon>
        <taxon>Hexapoda</taxon>
        <taxon>Insecta</taxon>
        <taxon>Pterygota</taxon>
        <taxon>Neoptera</taxon>
        <taxon>Endopterygota</taxon>
        <taxon>Coleoptera</taxon>
        <taxon>Polyphaga</taxon>
        <taxon>Cucujiformia</taxon>
        <taxon>Chrysomeloidea</taxon>
        <taxon>Chrysomelidae</taxon>
        <taxon>Chrysomelinae</taxon>
        <taxon>Chrysomelini</taxon>
        <taxon>Phaedon</taxon>
    </lineage>
</organism>
<proteinExistence type="predicted"/>
<keyword evidence="7" id="KW-0238">DNA-binding</keyword>
<dbReference type="PROSITE" id="PS00028">
    <property type="entry name" value="ZINC_FINGER_C2H2_1"/>
    <property type="match status" value="6"/>
</dbReference>
<dbReference type="InterPro" id="IPR036236">
    <property type="entry name" value="Znf_C2H2_sf"/>
</dbReference>
<keyword evidence="13" id="KW-1185">Reference proteome</keyword>
<dbReference type="InterPro" id="IPR013087">
    <property type="entry name" value="Znf_C2H2_type"/>
</dbReference>
<evidence type="ECO:0000256" key="6">
    <source>
        <dbReference type="ARBA" id="ARBA00023015"/>
    </source>
</evidence>
<sequence length="421" mass="48567">MDSADSAAGNSQDDKKKAIKKFIKCNICLSLKEHHGLHEGECEICQSSAGRTFPTNTSPRTLTKNSSNVIFARRNSHYQNNFSHKVNFIAHQHVDTDLNFYECAICRKTFTSNHRLIQHASIHTGEEPLECDISQKKFSRKNHLIFTFECDTCQKQFTSADYLREHSKLHDNLKSFEHLITYMRKHIVERPFKCDMCQKAFKRKFDMTRHRRIHTGEKPFECHICQRKFASKKNLLFHIDTHTAGKSFECDICEKSFSRKILIIEHCRLHTGEAPYECSMCQQIFAFKSHLLTHVALHAGGKPFQRDVKKSKLGSQLNSHSKARHSEIRVEGKIVAANDDTSGLCSETKMKSCSINDVDDEIETEVKVEVVEDSILPTDSEFVDKCVKSEIEIVHHELQLQLDNSRFVKIENEQNSSNKYE</sequence>
<keyword evidence="8" id="KW-0804">Transcription</keyword>
<dbReference type="FunFam" id="3.30.160.60:FF:002343">
    <property type="entry name" value="Zinc finger protein 33A"/>
    <property type="match status" value="1"/>
</dbReference>
<evidence type="ECO:0000256" key="3">
    <source>
        <dbReference type="ARBA" id="ARBA00022737"/>
    </source>
</evidence>
<evidence type="ECO:0000256" key="9">
    <source>
        <dbReference type="ARBA" id="ARBA00023242"/>
    </source>
</evidence>
<feature type="domain" description="C2H2-type" evidence="11">
    <location>
        <begin position="276"/>
        <end position="303"/>
    </location>
</feature>
<evidence type="ECO:0000256" key="7">
    <source>
        <dbReference type="ARBA" id="ARBA00023125"/>
    </source>
</evidence>
<feature type="domain" description="C2H2-type" evidence="11">
    <location>
        <begin position="220"/>
        <end position="247"/>
    </location>
</feature>
<dbReference type="GO" id="GO:0008270">
    <property type="term" value="F:zinc ion binding"/>
    <property type="evidence" value="ECO:0007669"/>
    <property type="project" value="UniProtKB-KW"/>
</dbReference>
<keyword evidence="2" id="KW-0479">Metal-binding</keyword>
<reference evidence="12" key="1">
    <citation type="submission" date="2022-01" db="EMBL/GenBank/DDBJ databases">
        <authorList>
            <person name="King R."/>
        </authorList>
    </citation>
    <scope>NUCLEOTIDE SEQUENCE</scope>
</reference>
<feature type="domain" description="C2H2-type" evidence="11">
    <location>
        <begin position="148"/>
        <end position="175"/>
    </location>
</feature>
<comment type="subcellular location">
    <subcellularLocation>
        <location evidence="1">Nucleus</location>
    </subcellularLocation>
</comment>
<dbReference type="FunFam" id="3.30.160.60:FF:000130">
    <property type="entry name" value="Spalt-like transcription factor 4"/>
    <property type="match status" value="1"/>
</dbReference>
<dbReference type="FunFam" id="3.30.160.60:FF:000045">
    <property type="entry name" value="ZFP69 zinc finger protein B"/>
    <property type="match status" value="1"/>
</dbReference>
<dbReference type="Gene3D" id="3.30.160.60">
    <property type="entry name" value="Classic Zinc Finger"/>
    <property type="match status" value="7"/>
</dbReference>
<dbReference type="OrthoDB" id="6077919at2759"/>
<dbReference type="AlphaFoldDB" id="A0A9N9SAR7"/>
<accession>A0A9N9SAR7</accession>
<name>A0A9N9SAR7_PHACE</name>
<dbReference type="PROSITE" id="PS50157">
    <property type="entry name" value="ZINC_FINGER_C2H2_2"/>
    <property type="match status" value="6"/>
</dbReference>
<evidence type="ECO:0000256" key="2">
    <source>
        <dbReference type="ARBA" id="ARBA00022723"/>
    </source>
</evidence>
<protein>
    <recommendedName>
        <fullName evidence="11">C2H2-type domain-containing protein</fullName>
    </recommendedName>
</protein>
<evidence type="ECO:0000313" key="13">
    <source>
        <dbReference type="Proteomes" id="UP001153737"/>
    </source>
</evidence>
<dbReference type="GO" id="GO:0003677">
    <property type="term" value="F:DNA binding"/>
    <property type="evidence" value="ECO:0007669"/>
    <property type="project" value="UniProtKB-KW"/>
</dbReference>
<evidence type="ECO:0000256" key="1">
    <source>
        <dbReference type="ARBA" id="ARBA00004123"/>
    </source>
</evidence>
<dbReference type="PANTHER" id="PTHR24377">
    <property type="entry name" value="IP01015P-RELATED"/>
    <property type="match status" value="1"/>
</dbReference>
<evidence type="ECO:0000256" key="10">
    <source>
        <dbReference type="PROSITE-ProRule" id="PRU00042"/>
    </source>
</evidence>
<dbReference type="SMART" id="SM00355">
    <property type="entry name" value="ZnF_C2H2"/>
    <property type="match status" value="6"/>
</dbReference>
<dbReference type="InterPro" id="IPR050826">
    <property type="entry name" value="Krueppel_C2H2_ZnFinger"/>
</dbReference>
<keyword evidence="5" id="KW-0862">Zinc</keyword>
<keyword evidence="9" id="KW-0539">Nucleus</keyword>
<dbReference type="Pfam" id="PF13912">
    <property type="entry name" value="zf-C2H2_6"/>
    <property type="match status" value="1"/>
</dbReference>
<evidence type="ECO:0000256" key="8">
    <source>
        <dbReference type="ARBA" id="ARBA00023163"/>
    </source>
</evidence>
<reference evidence="12" key="2">
    <citation type="submission" date="2022-10" db="EMBL/GenBank/DDBJ databases">
        <authorList>
            <consortium name="ENA_rothamsted_submissions"/>
            <consortium name="culmorum"/>
            <person name="King R."/>
        </authorList>
    </citation>
    <scope>NUCLEOTIDE SEQUENCE</scope>
</reference>
<evidence type="ECO:0000259" key="11">
    <source>
        <dbReference type="PROSITE" id="PS50157"/>
    </source>
</evidence>
<keyword evidence="6" id="KW-0805">Transcription regulation</keyword>
<dbReference type="GO" id="GO:0005634">
    <property type="term" value="C:nucleus"/>
    <property type="evidence" value="ECO:0007669"/>
    <property type="project" value="UniProtKB-SubCell"/>
</dbReference>
<evidence type="ECO:0000313" key="12">
    <source>
        <dbReference type="EMBL" id="CAG9815966.1"/>
    </source>
</evidence>
<keyword evidence="3" id="KW-0677">Repeat</keyword>
<dbReference type="Pfam" id="PF00096">
    <property type="entry name" value="zf-C2H2"/>
    <property type="match status" value="4"/>
</dbReference>
<keyword evidence="4 10" id="KW-0863">Zinc-finger</keyword>
<feature type="domain" description="C2H2-type" evidence="11">
    <location>
        <begin position="192"/>
        <end position="219"/>
    </location>
</feature>
<gene>
    <name evidence="12" type="ORF">PHAECO_LOCUS3747</name>
</gene>